<feature type="chain" id="PRO_5045301745" description="Tachylectin 2 domain-containing protein" evidence="1">
    <location>
        <begin position="27"/>
        <end position="434"/>
    </location>
</feature>
<dbReference type="RefSeq" id="WP_398710069.1">
    <property type="nucleotide sequence ID" value="NZ_JBIRUI010000007.1"/>
</dbReference>
<accession>A0ABW7U6S8</accession>
<sequence>MARRKQATVLAIAAALAVGIAPSALGGASAVAATGPGAGAAALASTGTVQQQGGPLVVAAGEEGAVTTRVEVYLSRYIQGRVRARLLLPTPPYDAGDEDLSDQYGSVTSTCAVNGGAFQPCSWDQPQYVTALPDADMNWKLTYDIRVDASSGAERFGDLTATLELFDENGLVTDRGPVAFRFVKGTPEANLRTTVLARDKSGVLWQYPSGGRTDQPLRARKRIGGGWNAYTAITSVSWRNAAGHGDLVALDRSGVLWYYEGSNNPDAPFKPRQKVATGWERYTALASYGHGLVARDKDGVLWRFNRGGASAPVPLFESRTRIGGGWNTYDAIAAPPGGYNAAARDRAGVLWAYGSGYPTYKPRIRVGGGWNTYDALAWTENLDGARSSADFIARDKATGYLWLYQGFYNQDSVLVPVGPRTKIGWGWGIYDMII</sequence>
<gene>
    <name evidence="2" type="ORF">ACH407_17450</name>
</gene>
<dbReference type="EMBL" id="JBIRUI010000007">
    <property type="protein sequence ID" value="MFI1715342.1"/>
    <property type="molecule type" value="Genomic_DNA"/>
</dbReference>
<reference evidence="2 3" key="1">
    <citation type="submission" date="2024-10" db="EMBL/GenBank/DDBJ databases">
        <title>The Natural Products Discovery Center: Release of the First 8490 Sequenced Strains for Exploring Actinobacteria Biosynthetic Diversity.</title>
        <authorList>
            <person name="Kalkreuter E."/>
            <person name="Kautsar S.A."/>
            <person name="Yang D."/>
            <person name="Bader C.D."/>
            <person name="Teijaro C.N."/>
            <person name="Fluegel L."/>
            <person name="Davis C.M."/>
            <person name="Simpson J.R."/>
            <person name="Lauterbach L."/>
            <person name="Steele A.D."/>
            <person name="Gui C."/>
            <person name="Meng S."/>
            <person name="Li G."/>
            <person name="Viehrig K."/>
            <person name="Ye F."/>
            <person name="Su P."/>
            <person name="Kiefer A.F."/>
            <person name="Nichols A."/>
            <person name="Cepeda A.J."/>
            <person name="Yan W."/>
            <person name="Fan B."/>
            <person name="Jiang Y."/>
            <person name="Adhikari A."/>
            <person name="Zheng C.-J."/>
            <person name="Schuster L."/>
            <person name="Cowan T.M."/>
            <person name="Smanski M.J."/>
            <person name="Chevrette M.G."/>
            <person name="De Carvalho L.P.S."/>
            <person name="Shen B."/>
        </authorList>
    </citation>
    <scope>NUCLEOTIDE SEQUENCE [LARGE SCALE GENOMIC DNA]</scope>
    <source>
        <strain evidence="2 3">NPDC020602</strain>
    </source>
</reference>
<evidence type="ECO:0008006" key="4">
    <source>
        <dbReference type="Google" id="ProtNLM"/>
    </source>
</evidence>
<keyword evidence="3" id="KW-1185">Reference proteome</keyword>
<protein>
    <recommendedName>
        <fullName evidence="4">Tachylectin 2 domain-containing protein</fullName>
    </recommendedName>
</protein>
<dbReference type="Proteomes" id="UP001611339">
    <property type="component" value="Unassembled WGS sequence"/>
</dbReference>
<proteinExistence type="predicted"/>
<organism evidence="2 3">
    <name type="scientific">Streptomyces litmocidini</name>
    <dbReference type="NCBI Taxonomy" id="67318"/>
    <lineage>
        <taxon>Bacteria</taxon>
        <taxon>Bacillati</taxon>
        <taxon>Actinomycetota</taxon>
        <taxon>Actinomycetes</taxon>
        <taxon>Kitasatosporales</taxon>
        <taxon>Streptomycetaceae</taxon>
        <taxon>Streptomyces</taxon>
    </lineage>
</organism>
<feature type="signal peptide" evidence="1">
    <location>
        <begin position="1"/>
        <end position="26"/>
    </location>
</feature>
<keyword evidence="1" id="KW-0732">Signal</keyword>
<evidence type="ECO:0000313" key="3">
    <source>
        <dbReference type="Proteomes" id="UP001611339"/>
    </source>
</evidence>
<evidence type="ECO:0000313" key="2">
    <source>
        <dbReference type="EMBL" id="MFI1715342.1"/>
    </source>
</evidence>
<name>A0ABW7U6S8_9ACTN</name>
<comment type="caution">
    <text evidence="2">The sequence shown here is derived from an EMBL/GenBank/DDBJ whole genome shotgun (WGS) entry which is preliminary data.</text>
</comment>
<evidence type="ECO:0000256" key="1">
    <source>
        <dbReference type="SAM" id="SignalP"/>
    </source>
</evidence>
<dbReference type="SUPFAM" id="SSF89372">
    <property type="entry name" value="Fucose-specific lectin"/>
    <property type="match status" value="1"/>
</dbReference>
<dbReference type="Gene3D" id="2.115.10.10">
    <property type="entry name" value="Tachylectin 2"/>
    <property type="match status" value="1"/>
</dbReference>